<dbReference type="SMART" id="SM00028">
    <property type="entry name" value="TPR"/>
    <property type="match status" value="6"/>
</dbReference>
<dbReference type="Pfam" id="PF13374">
    <property type="entry name" value="TPR_10"/>
    <property type="match status" value="6"/>
</dbReference>
<organism evidence="2 3">
    <name type="scientific">Mycena pura</name>
    <dbReference type="NCBI Taxonomy" id="153505"/>
    <lineage>
        <taxon>Eukaryota</taxon>
        <taxon>Fungi</taxon>
        <taxon>Dikarya</taxon>
        <taxon>Basidiomycota</taxon>
        <taxon>Agaricomycotina</taxon>
        <taxon>Agaricomycetes</taxon>
        <taxon>Agaricomycetidae</taxon>
        <taxon>Agaricales</taxon>
        <taxon>Marasmiineae</taxon>
        <taxon>Mycenaceae</taxon>
        <taxon>Mycena</taxon>
    </lineage>
</organism>
<dbReference type="PANTHER" id="PTHR19959:SF119">
    <property type="entry name" value="FUNGAL LIPASE-LIKE DOMAIN-CONTAINING PROTEIN"/>
    <property type="match status" value="1"/>
</dbReference>
<evidence type="ECO:0000313" key="3">
    <source>
        <dbReference type="Proteomes" id="UP001219525"/>
    </source>
</evidence>
<protein>
    <submittedName>
        <fullName evidence="2">CHAT domain-containing protein</fullName>
    </submittedName>
</protein>
<dbReference type="InterPro" id="IPR011990">
    <property type="entry name" value="TPR-like_helical_dom_sf"/>
</dbReference>
<sequence length="1502" mass="166648">MLRFLIEELVAFLMTIYHRITQQIWGNTVLNIFCHPQDDVTPNTANLVANSVDPAQIPEEDATGVTPKESVKKAMEDPVQHHVEGPVADPAGDHNSVENRFENTLTTSTPKHPLTTGVEPSNYLNAAYNLLKKCKAAGNISSLETAISLLQYAAHSFSTTDPRIKECENHLASALLTRFCCTGDTDDVYKALFLCANALGRPVGTVLHEVEFGDAVEDAPDDMMTFALDVLHRFHQAVELATLENAIFLYHEALSLQDALNPLKWRCLLELSEALLMGFRYTGDIAKVDAAVACMRQGIRMKPNLSVYFAAALVARAQAPATMERTMETDQRAIQLAEDGRNSHKVFQESRDIDTGIGNLREATSLLSWGHDAQGSVQAELARMLQTRYNQRGNFTDLKEAIGLYRGALTLLPAPHPNRGKSLNNFAAALKAQYEQKGDLSVLEEAINLHREVLALRPAPHPDRGTSLNNLAIAIQRRYEQKGDFKDLEEAVELHKEVLALRPSPHPDRGMSLINFGTAFQSRYEQKGAFEDLEVTIELLREALVLHPAPHPLRGMSLNNLAGAVQTRYAEKANFKDLEEAIELHREALALRPASHPDRGMSLINFGAAIRTRFEQKGDIEDLEEAIEIYREALALHPTSHLHHNLCLNHLAGAIQTRYKQTGDLKDLEQAIELHRKVLALQPTLHPDRSMSLNNLAAAVQTRYEQKGDLNDLEEAIELHREALILYPTSHPRRGSSLNNLAGALQTRYRQKGDFNDLEEAIELHREAISLRPTPHPDHGKFLSNLASAIQTRYEEKGDFQDINEAIELHRGALALHPTPHPYHETCLYNLASALRSWSEQKGDIKDLEEAIGLCERGIVICAAPHPNRGGNLTLLACLLANKYERTLLDDDLNASISAFQEASIYLSSPPLKRLHHTHAWALIASQRGHDSALSAYRATIDLLPQIAALHLDAVSRRNILATLQGSQLASGAAACALSQAEYDIAVELLEASRSIFWSQALRLRTPLHELEATSPDLALKLRELAKELERESFRDTSRNLRTDSQDKVIAMEAVGARLRQLNEEWDATINSVRLLPGFEHIMRPKGITTLRQAAKSGPIVLLIGNRKSCSALVVTSTANVQHIPLPEMSLPKAIIYGQLTRALAEAGFDITNFECPGALKKDDLEWSDFKARLDGEREGEIKMSTDAVFHFLLADLWEAIVKPVFEAMKIRVTQSAPAAYMSLTNLQQSDNPRRLWWCPTGAFTFLPIHAAGIYTDDSTDCVADYVVSSYTPTISALLDPPIHPAGQFKMTTVIQPYAPGCSPLPGCWSELHNIAARVPSPWLTILGDTGQATITTALLHLRESSIVHFACHGIQDLTQPLDSGLILSDGRLKVSEIMRGPATDGLKEIKRTMSLAYLSACETAKGDKDSPDESMHLAATLLFAGFRSVVATMWTMQDEDGPKIADKVYEHLFRDCDPNSNPRNLPDLTKSADALHYAVSELRKEPRISFKRWVPFVHYGL</sequence>
<dbReference type="PANTHER" id="PTHR19959">
    <property type="entry name" value="KINESIN LIGHT CHAIN"/>
    <property type="match status" value="1"/>
</dbReference>
<dbReference type="SUPFAM" id="SSF81901">
    <property type="entry name" value="HCP-like"/>
    <property type="match status" value="1"/>
</dbReference>
<evidence type="ECO:0000259" key="1">
    <source>
        <dbReference type="Pfam" id="PF12770"/>
    </source>
</evidence>
<dbReference type="EMBL" id="JARJCW010000029">
    <property type="protein sequence ID" value="KAJ7210113.1"/>
    <property type="molecule type" value="Genomic_DNA"/>
</dbReference>
<dbReference type="Gene3D" id="1.25.40.10">
    <property type="entry name" value="Tetratricopeptide repeat domain"/>
    <property type="match status" value="3"/>
</dbReference>
<feature type="domain" description="CHAT" evidence="1">
    <location>
        <begin position="1196"/>
        <end position="1501"/>
    </location>
</feature>
<evidence type="ECO:0000313" key="2">
    <source>
        <dbReference type="EMBL" id="KAJ7210113.1"/>
    </source>
</evidence>
<dbReference type="InterPro" id="IPR019734">
    <property type="entry name" value="TPR_rpt"/>
</dbReference>
<dbReference type="SUPFAM" id="SSF48452">
    <property type="entry name" value="TPR-like"/>
    <property type="match status" value="1"/>
</dbReference>
<reference evidence="2" key="1">
    <citation type="submission" date="2023-03" db="EMBL/GenBank/DDBJ databases">
        <title>Massive genome expansion in bonnet fungi (Mycena s.s.) driven by repeated elements and novel gene families across ecological guilds.</title>
        <authorList>
            <consortium name="Lawrence Berkeley National Laboratory"/>
            <person name="Harder C.B."/>
            <person name="Miyauchi S."/>
            <person name="Viragh M."/>
            <person name="Kuo A."/>
            <person name="Thoen E."/>
            <person name="Andreopoulos B."/>
            <person name="Lu D."/>
            <person name="Skrede I."/>
            <person name="Drula E."/>
            <person name="Henrissat B."/>
            <person name="Morin E."/>
            <person name="Kohler A."/>
            <person name="Barry K."/>
            <person name="LaButti K."/>
            <person name="Morin E."/>
            <person name="Salamov A."/>
            <person name="Lipzen A."/>
            <person name="Mereny Z."/>
            <person name="Hegedus B."/>
            <person name="Baldrian P."/>
            <person name="Stursova M."/>
            <person name="Weitz H."/>
            <person name="Taylor A."/>
            <person name="Grigoriev I.V."/>
            <person name="Nagy L.G."/>
            <person name="Martin F."/>
            <person name="Kauserud H."/>
        </authorList>
    </citation>
    <scope>NUCLEOTIDE SEQUENCE</scope>
    <source>
        <strain evidence="2">9144</strain>
    </source>
</reference>
<dbReference type="InterPro" id="IPR024983">
    <property type="entry name" value="CHAT_dom"/>
</dbReference>
<comment type="caution">
    <text evidence="2">The sequence shown here is derived from an EMBL/GenBank/DDBJ whole genome shotgun (WGS) entry which is preliminary data.</text>
</comment>
<gene>
    <name evidence="2" type="ORF">GGX14DRAFT_626445</name>
</gene>
<proteinExistence type="predicted"/>
<dbReference type="Proteomes" id="UP001219525">
    <property type="component" value="Unassembled WGS sequence"/>
</dbReference>
<keyword evidence="3" id="KW-1185">Reference proteome</keyword>
<dbReference type="Pfam" id="PF12770">
    <property type="entry name" value="CHAT"/>
    <property type="match status" value="1"/>
</dbReference>
<accession>A0AAD6VHY6</accession>
<name>A0AAD6VHY6_9AGAR</name>